<organism evidence="2 3">
    <name type="scientific">Mesobacillus boroniphilus</name>
    <dbReference type="NCBI Taxonomy" id="308892"/>
    <lineage>
        <taxon>Bacteria</taxon>
        <taxon>Bacillati</taxon>
        <taxon>Bacillota</taxon>
        <taxon>Bacilli</taxon>
        <taxon>Bacillales</taxon>
        <taxon>Bacillaceae</taxon>
        <taxon>Mesobacillus</taxon>
    </lineage>
</organism>
<dbReference type="EMBL" id="QTKX01000002">
    <property type="protein sequence ID" value="MBS8265685.1"/>
    <property type="molecule type" value="Genomic_DNA"/>
</dbReference>
<dbReference type="SMART" id="SM01321">
    <property type="entry name" value="Y1_Tnp"/>
    <property type="match status" value="1"/>
</dbReference>
<dbReference type="GO" id="GO:0003677">
    <property type="term" value="F:DNA binding"/>
    <property type="evidence" value="ECO:0007669"/>
    <property type="project" value="InterPro"/>
</dbReference>
<evidence type="ECO:0000313" key="3">
    <source>
        <dbReference type="Proteomes" id="UP000761411"/>
    </source>
</evidence>
<dbReference type="InterPro" id="IPR036515">
    <property type="entry name" value="Transposase_17_sf"/>
</dbReference>
<dbReference type="Gene3D" id="3.30.70.1290">
    <property type="entry name" value="Transposase IS200-like"/>
    <property type="match status" value="1"/>
</dbReference>
<sequence>MARKARVKSTSGIYHVMFRGVNRQDIFHDDEDRMKFLEILKKYKEYAGLVVYAWCLMSNHIHLLLKEGEEGIGATMKRVGVSYALFFNWKYQTSGHLFQNRFNSESVEQDDYFLTVVRYIHQNPVKAGMVGRVEDWRWSSCSGYYDQPCFPEGLLERSRVLQMFSPDASIAKEKFREYNEQTNQDECLEDYPFKRRRLTDEEAGHEIKEILGTREIAQVKSLPKDERDIVLRKIKSIDGLSQRQAARILGIPPSLVFKV</sequence>
<keyword evidence="3" id="KW-1185">Reference proteome</keyword>
<dbReference type="InterPro" id="IPR002686">
    <property type="entry name" value="Transposase_17"/>
</dbReference>
<dbReference type="GO" id="GO:0006313">
    <property type="term" value="P:DNA transposition"/>
    <property type="evidence" value="ECO:0007669"/>
    <property type="project" value="InterPro"/>
</dbReference>
<dbReference type="RefSeq" id="WP_213370218.1">
    <property type="nucleotide sequence ID" value="NZ_QTKX01000002.1"/>
</dbReference>
<gene>
    <name evidence="2" type="ORF">DYI25_14760</name>
</gene>
<proteinExistence type="predicted"/>
<dbReference type="PANTHER" id="PTHR34322:SF2">
    <property type="entry name" value="TRANSPOSASE IS200-LIKE DOMAIN-CONTAINING PROTEIN"/>
    <property type="match status" value="1"/>
</dbReference>
<name>A0A944CN99_9BACI</name>
<dbReference type="PANTHER" id="PTHR34322">
    <property type="entry name" value="TRANSPOSASE, Y1_TNP DOMAIN-CONTAINING"/>
    <property type="match status" value="1"/>
</dbReference>
<comment type="caution">
    <text evidence="2">The sequence shown here is derived from an EMBL/GenBank/DDBJ whole genome shotgun (WGS) entry which is preliminary data.</text>
</comment>
<accession>A0A944CN99</accession>
<evidence type="ECO:0000259" key="1">
    <source>
        <dbReference type="SMART" id="SM01321"/>
    </source>
</evidence>
<dbReference type="Pfam" id="PF01797">
    <property type="entry name" value="Y1_Tnp"/>
    <property type="match status" value="1"/>
</dbReference>
<dbReference type="SUPFAM" id="SSF143422">
    <property type="entry name" value="Transposase IS200-like"/>
    <property type="match status" value="1"/>
</dbReference>
<reference evidence="2 3" key="1">
    <citation type="journal article" date="2021" name="Microorganisms">
        <title>Bacterial Dimethylsulfoniopropionate Biosynthesis in the East China Sea.</title>
        <authorList>
            <person name="Liu J."/>
            <person name="Zhang Y."/>
            <person name="Liu J."/>
            <person name="Zhong H."/>
            <person name="Williams B.T."/>
            <person name="Zheng Y."/>
            <person name="Curson A.R.J."/>
            <person name="Sun C."/>
            <person name="Sun H."/>
            <person name="Song D."/>
            <person name="Wagner Mackenzie B."/>
            <person name="Bermejo Martinez A."/>
            <person name="Todd J.D."/>
            <person name="Zhang X.H."/>
        </authorList>
    </citation>
    <scope>NUCLEOTIDE SEQUENCE [LARGE SCALE GENOMIC DNA]</scope>
    <source>
        <strain evidence="2 3">ESS08</strain>
    </source>
</reference>
<protein>
    <submittedName>
        <fullName evidence="2">Transposase</fullName>
    </submittedName>
</protein>
<dbReference type="GO" id="GO:0004803">
    <property type="term" value="F:transposase activity"/>
    <property type="evidence" value="ECO:0007669"/>
    <property type="project" value="InterPro"/>
</dbReference>
<dbReference type="Proteomes" id="UP000761411">
    <property type="component" value="Unassembled WGS sequence"/>
</dbReference>
<evidence type="ECO:0000313" key="2">
    <source>
        <dbReference type="EMBL" id="MBS8265685.1"/>
    </source>
</evidence>
<dbReference type="AlphaFoldDB" id="A0A944CN99"/>
<feature type="domain" description="Transposase IS200-like" evidence="1">
    <location>
        <begin position="9"/>
        <end position="123"/>
    </location>
</feature>